<dbReference type="InterPro" id="IPR036291">
    <property type="entry name" value="NAD(P)-bd_dom_sf"/>
</dbReference>
<dbReference type="GO" id="GO:0005886">
    <property type="term" value="C:plasma membrane"/>
    <property type="evidence" value="ECO:0007669"/>
    <property type="project" value="TreeGrafter"/>
</dbReference>
<protein>
    <submittedName>
        <fullName evidence="2">Saccharopine dehydrogenase</fullName>
    </submittedName>
</protein>
<dbReference type="PANTHER" id="PTHR12286">
    <property type="entry name" value="SACCHAROPINE DEHYDROGENASE-LIKE OXIDOREDUCTASE"/>
    <property type="match status" value="1"/>
</dbReference>
<name>A0A2T1GE35_9CYAN</name>
<dbReference type="RefSeq" id="WP_106305671.1">
    <property type="nucleotide sequence ID" value="NZ_PVWO01000164.1"/>
</dbReference>
<dbReference type="EMBL" id="PVWO01000164">
    <property type="protein sequence ID" value="PSB55776.1"/>
    <property type="molecule type" value="Genomic_DNA"/>
</dbReference>
<dbReference type="GO" id="GO:0009247">
    <property type="term" value="P:glycolipid biosynthetic process"/>
    <property type="evidence" value="ECO:0007669"/>
    <property type="project" value="TreeGrafter"/>
</dbReference>
<sequence length="414" mass="45366">MRETNYDVVLYGASGFVGKQTVRYFAERAGEKVRWAIAGRDRSKLESVKAEVGIDVDILVADSQDKTAIDAIVSQTRVLLNTAGPFALYGNAIVDACVRYRTHYVDITGETPWVKGLIDRYHVQAATDGTRIIPCCGFDSVPSDLGAYLLVRYLQRELGTDCTQVKAYYQAAGGFNGGTLASGLNILDSGELEQLGNPFLLNPPESVPTDINKHRDPTSPQYDAEMETWVAPFFMGVVNTRIVRRSWALFDREASLEENRWQESYGKDFSYQEYCKFNPPLAWLQSAAMVGGMAIIGGAIAIPPLRHLIESILPKVGSGPTEQTMNEGWFRCELLGWGSQGQRVRGLIADVGDPGNRATVKFVCESALCLAVDFDRLPGGAQRGGILTPATGLGDVLVQRLQQAGMRLEVETII</sequence>
<organism evidence="2 3">
    <name type="scientific">Chamaesiphon polymorphus CCALA 037</name>
    <dbReference type="NCBI Taxonomy" id="2107692"/>
    <lineage>
        <taxon>Bacteria</taxon>
        <taxon>Bacillati</taxon>
        <taxon>Cyanobacteriota</taxon>
        <taxon>Cyanophyceae</taxon>
        <taxon>Gomontiellales</taxon>
        <taxon>Chamaesiphonaceae</taxon>
        <taxon>Chamaesiphon</taxon>
    </lineage>
</organism>
<dbReference type="InterPro" id="IPR051276">
    <property type="entry name" value="Saccharopine_DH-like_oxidrdct"/>
</dbReference>
<dbReference type="Proteomes" id="UP000238937">
    <property type="component" value="Unassembled WGS sequence"/>
</dbReference>
<gene>
    <name evidence="2" type="ORF">C7B77_13905</name>
</gene>
<accession>A0A2T1GE35</accession>
<dbReference type="Pfam" id="PF03435">
    <property type="entry name" value="Sacchrp_dh_NADP"/>
    <property type="match status" value="1"/>
</dbReference>
<keyword evidence="3" id="KW-1185">Reference proteome</keyword>
<evidence type="ECO:0000259" key="1">
    <source>
        <dbReference type="Pfam" id="PF03435"/>
    </source>
</evidence>
<dbReference type="PANTHER" id="PTHR12286:SF5">
    <property type="entry name" value="SACCHAROPINE DEHYDROGENASE-LIKE OXIDOREDUCTASE"/>
    <property type="match status" value="1"/>
</dbReference>
<reference evidence="2 3" key="1">
    <citation type="submission" date="2018-03" db="EMBL/GenBank/DDBJ databases">
        <title>The ancient ancestry and fast evolution of plastids.</title>
        <authorList>
            <person name="Moore K.R."/>
            <person name="Magnabosco C."/>
            <person name="Momper L."/>
            <person name="Gold D.A."/>
            <person name="Bosak T."/>
            <person name="Fournier G.P."/>
        </authorList>
    </citation>
    <scope>NUCLEOTIDE SEQUENCE [LARGE SCALE GENOMIC DNA]</scope>
    <source>
        <strain evidence="2 3">CCALA 037</strain>
    </source>
</reference>
<dbReference type="InterPro" id="IPR005097">
    <property type="entry name" value="Sacchrp_dh_NADP-bd"/>
</dbReference>
<comment type="caution">
    <text evidence="2">The sequence shown here is derived from an EMBL/GenBank/DDBJ whole genome shotgun (WGS) entry which is preliminary data.</text>
</comment>
<proteinExistence type="predicted"/>
<evidence type="ECO:0000313" key="2">
    <source>
        <dbReference type="EMBL" id="PSB55776.1"/>
    </source>
</evidence>
<dbReference type="Gene3D" id="3.40.50.720">
    <property type="entry name" value="NAD(P)-binding Rossmann-like Domain"/>
    <property type="match status" value="1"/>
</dbReference>
<feature type="domain" description="Saccharopine dehydrogenase NADP binding" evidence="1">
    <location>
        <begin position="8"/>
        <end position="131"/>
    </location>
</feature>
<evidence type="ECO:0000313" key="3">
    <source>
        <dbReference type="Proteomes" id="UP000238937"/>
    </source>
</evidence>
<dbReference type="AlphaFoldDB" id="A0A2T1GE35"/>
<dbReference type="SUPFAM" id="SSF51735">
    <property type="entry name" value="NAD(P)-binding Rossmann-fold domains"/>
    <property type="match status" value="1"/>
</dbReference>
<dbReference type="OrthoDB" id="4420885at2"/>